<reference evidence="1" key="3">
    <citation type="submission" date="2023-02" db="EMBL/GenBank/DDBJ databases">
        <title>Proposal of a novel subspecies: Alicyclobacillus hesperidum subspecies aegle.</title>
        <authorList>
            <person name="Goto K."/>
            <person name="Fujii T."/>
            <person name="Yasui K."/>
            <person name="Mochida K."/>
            <person name="Kato-Tanaka Y."/>
            <person name="Morohoshi S."/>
            <person name="An S.Y."/>
            <person name="Kasai H."/>
            <person name="Yokota A."/>
        </authorList>
    </citation>
    <scope>NUCLEOTIDE SEQUENCE</scope>
    <source>
        <strain evidence="1">DSM 12766</strain>
    </source>
</reference>
<dbReference type="Proteomes" id="UP000182589">
    <property type="component" value="Unassembled WGS sequence"/>
</dbReference>
<evidence type="ECO:0000313" key="2">
    <source>
        <dbReference type="EMBL" id="SDW37701.1"/>
    </source>
</evidence>
<reference evidence="3" key="1">
    <citation type="submission" date="2016-10" db="EMBL/GenBank/DDBJ databases">
        <authorList>
            <person name="Varghese N."/>
        </authorList>
    </citation>
    <scope>NUCLEOTIDE SEQUENCE [LARGE SCALE GENOMIC DNA]</scope>
    <source>
        <strain evidence="3">DSM 12489</strain>
    </source>
</reference>
<dbReference type="InterPro" id="IPR010894">
    <property type="entry name" value="SpoVAD"/>
</dbReference>
<reference evidence="2" key="2">
    <citation type="submission" date="2016-10" db="EMBL/GenBank/DDBJ databases">
        <authorList>
            <person name="de Groot N.N."/>
        </authorList>
    </citation>
    <scope>NUCLEOTIDE SEQUENCE [LARGE SCALE GENOMIC DNA]</scope>
    <source>
        <strain evidence="2">DSM 12489</strain>
    </source>
</reference>
<evidence type="ECO:0000313" key="1">
    <source>
        <dbReference type="EMBL" id="GLV13713.1"/>
    </source>
</evidence>
<dbReference type="Pfam" id="PF07451">
    <property type="entry name" value="SpoVAD"/>
    <property type="match status" value="1"/>
</dbReference>
<dbReference type="RefSeq" id="WP_006446246.1">
    <property type="nucleotide sequence ID" value="NZ_BSRA01000007.1"/>
</dbReference>
<dbReference type="PIRSF" id="PIRSF011570">
    <property type="entry name" value="SpoVAD"/>
    <property type="match status" value="1"/>
</dbReference>
<dbReference type="GO" id="GO:0016746">
    <property type="term" value="F:acyltransferase activity"/>
    <property type="evidence" value="ECO:0007669"/>
    <property type="project" value="InterPro"/>
</dbReference>
<name>A0A1H2T1H2_9BACL</name>
<dbReference type="InterPro" id="IPR038369">
    <property type="entry name" value="SpoVAD_sf"/>
</dbReference>
<dbReference type="AlphaFoldDB" id="A0A1H2T1H2"/>
<dbReference type="Gene3D" id="3.40.47.40">
    <property type="entry name" value="Stage V sporulation protein AD"/>
    <property type="match status" value="1"/>
</dbReference>
<evidence type="ECO:0000313" key="3">
    <source>
        <dbReference type="Proteomes" id="UP000182589"/>
    </source>
</evidence>
<dbReference type="InterPro" id="IPR016039">
    <property type="entry name" value="Thiolase-like"/>
</dbReference>
<dbReference type="NCBIfam" id="TIGR02845">
    <property type="entry name" value="spore_V_AD"/>
    <property type="match status" value="1"/>
</dbReference>
<protein>
    <submittedName>
        <fullName evidence="2">Stage V sporulation protein AD</fullName>
    </submittedName>
</protein>
<gene>
    <name evidence="1" type="primary">spoVAD</name>
    <name evidence="1" type="ORF">Heshes_13970</name>
    <name evidence="2" type="ORF">SAMN04489725_10529</name>
</gene>
<accession>A0A1H2T1H2</accession>
<dbReference type="Proteomes" id="UP001157137">
    <property type="component" value="Unassembled WGS sequence"/>
</dbReference>
<dbReference type="EMBL" id="BSRA01000007">
    <property type="protein sequence ID" value="GLV13713.1"/>
    <property type="molecule type" value="Genomic_DNA"/>
</dbReference>
<sequence length="339" mass="36353">MARLGRSTWDLQQNPVYVSGVGTVAGQVEAQGPLGQDFDIRLDNDRIDDDTWEHSEQRMFSQAVQTAMEKAHVTSEDVDVLVGGDLNAQLTGFYFGTRAFLRPALGVYSACASICESLALGALIVHTGHAQRVIVGTSSHTSTAERQFRYPTEYGAQKPPTAQRTVTGAGAAVLSRASSTIQLTHATIGSVVDYGIKSPWEMGAAMAPAACDTLLQHLRDTGRTFADYDLVVTGDLGHIGLRLLRKLLLERGINPEPERLNDCGALIYDAKQPEVFSGGSGGACCTIVTFGHLFKRLLDGTYKRILVSATGALLSTVSAQQSDTIPGISHAIAFERKDV</sequence>
<dbReference type="EMBL" id="FNOJ01000005">
    <property type="protein sequence ID" value="SDW37701.1"/>
    <property type="molecule type" value="Genomic_DNA"/>
</dbReference>
<proteinExistence type="predicted"/>
<keyword evidence="3" id="KW-1185">Reference proteome</keyword>
<dbReference type="NCBIfam" id="NF006160">
    <property type="entry name" value="PRK08304.1"/>
    <property type="match status" value="1"/>
</dbReference>
<dbReference type="SUPFAM" id="SSF53901">
    <property type="entry name" value="Thiolase-like"/>
    <property type="match status" value="1"/>
</dbReference>
<dbReference type="STRING" id="89784.SAMN04489725_10529"/>
<organism evidence="2 3">
    <name type="scientific">Alicyclobacillus hesperidum</name>
    <dbReference type="NCBI Taxonomy" id="89784"/>
    <lineage>
        <taxon>Bacteria</taxon>
        <taxon>Bacillati</taxon>
        <taxon>Bacillota</taxon>
        <taxon>Bacilli</taxon>
        <taxon>Bacillales</taxon>
        <taxon>Alicyclobacillaceae</taxon>
        <taxon>Alicyclobacillus</taxon>
    </lineage>
</organism>